<sequence>MAVLYKDGHEKDLCPSYKLLILFRACSLVELIATVERMKKTSHFAYFSADLSLCIFSFLGWAKSIAIVIKLALEFPYFDYMGEIERYQ</sequence>
<name>A0A1V8M8R7_9GAMM</name>
<keyword evidence="1" id="KW-0472">Membrane</keyword>
<keyword evidence="1" id="KW-0812">Transmembrane</keyword>
<keyword evidence="3" id="KW-1185">Reference proteome</keyword>
<organism evidence="2 3">
    <name type="scientific">Methyloprofundus sedimenti</name>
    <dbReference type="NCBI Taxonomy" id="1420851"/>
    <lineage>
        <taxon>Bacteria</taxon>
        <taxon>Pseudomonadati</taxon>
        <taxon>Pseudomonadota</taxon>
        <taxon>Gammaproteobacteria</taxon>
        <taxon>Methylococcales</taxon>
        <taxon>Methylococcaceae</taxon>
        <taxon>Methyloprofundus</taxon>
    </lineage>
</organism>
<comment type="caution">
    <text evidence="2">The sequence shown here is derived from an EMBL/GenBank/DDBJ whole genome shotgun (WGS) entry which is preliminary data.</text>
</comment>
<evidence type="ECO:0000256" key="1">
    <source>
        <dbReference type="SAM" id="Phobius"/>
    </source>
</evidence>
<proteinExistence type="predicted"/>
<gene>
    <name evidence="2" type="ORF">AU255_09040</name>
</gene>
<keyword evidence="1" id="KW-1133">Transmembrane helix</keyword>
<protein>
    <submittedName>
        <fullName evidence="2">Uncharacterized protein</fullName>
    </submittedName>
</protein>
<feature type="transmembrane region" description="Helical" evidence="1">
    <location>
        <begin position="47"/>
        <end position="73"/>
    </location>
</feature>
<dbReference type="Proteomes" id="UP000191980">
    <property type="component" value="Unassembled WGS sequence"/>
</dbReference>
<evidence type="ECO:0000313" key="3">
    <source>
        <dbReference type="Proteomes" id="UP000191980"/>
    </source>
</evidence>
<accession>A0A1V8M8R7</accession>
<evidence type="ECO:0000313" key="2">
    <source>
        <dbReference type="EMBL" id="OQK17984.1"/>
    </source>
</evidence>
<reference evidence="2 3" key="1">
    <citation type="submission" date="2015-12" db="EMBL/GenBank/DDBJ databases">
        <authorList>
            <person name="Shamseldin A."/>
            <person name="Moawad H."/>
            <person name="Abd El-Rahim W.M."/>
            <person name="Sadowsky M.J."/>
        </authorList>
    </citation>
    <scope>NUCLEOTIDE SEQUENCE [LARGE SCALE GENOMIC DNA]</scope>
    <source>
        <strain evidence="2 3">WF1</strain>
    </source>
</reference>
<dbReference type="AlphaFoldDB" id="A0A1V8M8R7"/>
<dbReference type="EMBL" id="LPUF01000001">
    <property type="protein sequence ID" value="OQK17984.1"/>
    <property type="molecule type" value="Genomic_DNA"/>
</dbReference>